<reference evidence="3" key="1">
    <citation type="submission" date="2018-09" db="EMBL/GenBank/DDBJ databases">
        <authorList>
            <person name="Zhu H."/>
        </authorList>
    </citation>
    <scope>NUCLEOTIDE SEQUENCE [LARGE SCALE GENOMIC DNA]</scope>
    <source>
        <strain evidence="3">K2W31S-8</strain>
    </source>
</reference>
<feature type="signal peptide" evidence="1">
    <location>
        <begin position="1"/>
        <end position="24"/>
    </location>
</feature>
<dbReference type="CDD" id="cd16329">
    <property type="entry name" value="LolA_like"/>
    <property type="match status" value="1"/>
</dbReference>
<name>A0A385Z2M1_9PSED</name>
<evidence type="ECO:0000256" key="1">
    <source>
        <dbReference type="SAM" id="SignalP"/>
    </source>
</evidence>
<dbReference type="EMBL" id="CP032419">
    <property type="protein sequence ID" value="AYC31832.1"/>
    <property type="molecule type" value="Genomic_DNA"/>
</dbReference>
<protein>
    <submittedName>
        <fullName evidence="2">DUF1329 domain-containing protein</fullName>
    </submittedName>
</protein>
<keyword evidence="3" id="KW-1185">Reference proteome</keyword>
<organism evidence="2 3">
    <name type="scientific">Pseudomonas cavernae</name>
    <dbReference type="NCBI Taxonomy" id="2320867"/>
    <lineage>
        <taxon>Bacteria</taxon>
        <taxon>Pseudomonadati</taxon>
        <taxon>Pseudomonadota</taxon>
        <taxon>Gammaproteobacteria</taxon>
        <taxon>Pseudomonadales</taxon>
        <taxon>Pseudomonadaceae</taxon>
        <taxon>Pseudomonas</taxon>
    </lineage>
</organism>
<dbReference type="InterPro" id="IPR010752">
    <property type="entry name" value="DUF1329"/>
</dbReference>
<gene>
    <name evidence="2" type="ORF">D3880_05285</name>
</gene>
<dbReference type="Pfam" id="PF07044">
    <property type="entry name" value="DUF1329"/>
    <property type="match status" value="1"/>
</dbReference>
<evidence type="ECO:0000313" key="3">
    <source>
        <dbReference type="Proteomes" id="UP000265560"/>
    </source>
</evidence>
<dbReference type="AlphaFoldDB" id="A0A385Z2M1"/>
<dbReference type="KEGG" id="pcav:D3880_05285"/>
<keyword evidence="1" id="KW-0732">Signal</keyword>
<dbReference type="RefSeq" id="WP_119892455.1">
    <property type="nucleotide sequence ID" value="NZ_CP032419.1"/>
</dbReference>
<evidence type="ECO:0000313" key="2">
    <source>
        <dbReference type="EMBL" id="AYC31832.1"/>
    </source>
</evidence>
<sequence>MTIRKSMLQCSALALSLLAANVMAAVSADQVGKLGSTLTPLGGEQAGNADGTIPAWDGGLKPGAAPVTPNGFLGDPYAGEKPLFTITAQNLDQYKSKLSEGQLAMFKRYPETYVMPVYTTHRSVSVPENINQAAKISAQKTMLMEGGNGLKGFTDSRYYAFPIPQNGLEVVWNHITRYRGGNLRRTIAQATPQTNGSYTVVYFEDEVSFPDGMSGLTPEKAANALLFFKQRVTAPARLAGNVLLVHDSLDQVAEPRMAWIYNAGQRRVRRAPQVAYDGPGTASDGLRTSDNFDMYNGAPDRYDWKLIGKKELYIPYNNFRMGLPTVKYSDILKAGHTNQQLARYELHRVWEVEATLKSGERNIYGKRRFFLDEDSWQIAVSEHYDGRGQLWRIGQAMLTQHFEAQTPSYAFEALYDIISGRYLAIGMNNEEKQAFQFGIKTSAADYTPAALRSTGVR</sequence>
<dbReference type="OrthoDB" id="178023at2"/>
<proteinExistence type="predicted"/>
<dbReference type="Gene3D" id="2.50.20.10">
    <property type="entry name" value="Lipoprotein localisation LolA/LolB/LppX"/>
    <property type="match status" value="1"/>
</dbReference>
<feature type="chain" id="PRO_5017282624" evidence="1">
    <location>
        <begin position="25"/>
        <end position="457"/>
    </location>
</feature>
<dbReference type="Proteomes" id="UP000265560">
    <property type="component" value="Chromosome"/>
</dbReference>
<accession>A0A385Z2M1</accession>